<accession>F2VIQ9</accession>
<protein>
    <submittedName>
        <fullName evidence="2">E4 protein</fullName>
    </submittedName>
</protein>
<feature type="non-terminal residue" evidence="2">
    <location>
        <position position="1"/>
    </location>
</feature>
<feature type="compositionally biased region" description="Basic and acidic residues" evidence="1">
    <location>
        <begin position="20"/>
        <end position="34"/>
    </location>
</feature>
<feature type="compositionally biased region" description="Polar residues" evidence="1">
    <location>
        <begin position="72"/>
        <end position="83"/>
    </location>
</feature>
<name>F2VIQ9_PSPV</name>
<dbReference type="EMBL" id="GU117621">
    <property type="protein sequence ID" value="ADJ96344.1"/>
    <property type="molecule type" value="Genomic_DNA"/>
</dbReference>
<dbReference type="KEGG" id="vg:13097021"/>
<evidence type="ECO:0000256" key="1">
    <source>
        <dbReference type="SAM" id="MobiDB-lite"/>
    </source>
</evidence>
<proteinExistence type="predicted"/>
<sequence>LLHLCLAPRAVTSPLYQLLEETRRTRQRTSEGHPKSGQGPMSAGILSQTQTQDQSPTPQHHPHILCTPPRSPTSSGSAATELTSPPPVSVSLTVGVPGAPEITLSFLLS</sequence>
<dbReference type="Proteomes" id="UP000122610">
    <property type="component" value="Segment"/>
</dbReference>
<dbReference type="RefSeq" id="YP_006470625.1">
    <property type="nucleotide sequence ID" value="NC_018074.1"/>
</dbReference>
<organism evidence="2 3">
    <name type="scientific">Phocoena phocoena papillomavirus 1</name>
    <dbReference type="NCBI Taxonomy" id="706525"/>
    <lineage>
        <taxon>Viruses</taxon>
        <taxon>Monodnaviria</taxon>
        <taxon>Shotokuvirae</taxon>
        <taxon>Cossaviricota</taxon>
        <taxon>Papovaviricetes</taxon>
        <taxon>Zurhausenvirales</taxon>
        <taxon>Papillomaviridae</taxon>
        <taxon>Firstpapillomavirinae</taxon>
        <taxon>Omikronpapillomavirus</taxon>
        <taxon>Phocoena spinipinnis papillomavirus</taxon>
    </lineage>
</organism>
<feature type="region of interest" description="Disordered" evidence="1">
    <location>
        <begin position="15"/>
        <end position="95"/>
    </location>
</feature>
<feature type="compositionally biased region" description="Low complexity" evidence="1">
    <location>
        <begin position="47"/>
        <end position="58"/>
    </location>
</feature>
<evidence type="ECO:0000313" key="3">
    <source>
        <dbReference type="Proteomes" id="UP000122610"/>
    </source>
</evidence>
<reference evidence="2 3" key="1">
    <citation type="journal article" date="2011" name="Mol. Phylogenet. Evol.">
        <title>Modular organizations of novel cetacean papillomaviruses.</title>
        <authorList>
            <person name="Gottschling M."/>
            <person name="Bravo I.G."/>
            <person name="Schulz E."/>
            <person name="Bracho M.A."/>
            <person name="Deaville R."/>
            <person name="Jepson P.D."/>
            <person name="Bressem M.F."/>
            <person name="Stockfleth E."/>
            <person name="Nindl I."/>
        </authorList>
    </citation>
    <scope>NUCLEOTIDE SEQUENCE [LARGE SCALE GENOMIC DNA]</scope>
</reference>
<dbReference type="GeneID" id="13097021"/>
<gene>
    <name evidence="2" type="primary">E4</name>
</gene>
<evidence type="ECO:0000313" key="2">
    <source>
        <dbReference type="EMBL" id="ADJ96344.1"/>
    </source>
</evidence>